<sequence>MSIDIAYPYQINIYGQTPMRLTSFIFLYYSSKLFETNFVLSMILLCNFLTSFNIHKKCMVFDTTCKGLFYDHIAISLWVLYISYLLYFSDTPLTNKTYAVIFAMLTVCISKLRKLIEFRHPFRDMMHCSTHIFGILGTSLFV</sequence>
<keyword evidence="1" id="KW-1133">Transmembrane helix</keyword>
<proteinExistence type="predicted"/>
<reference evidence="2" key="1">
    <citation type="journal article" date="2020" name="Nature">
        <title>Giant virus diversity and host interactions through global metagenomics.</title>
        <authorList>
            <person name="Schulz F."/>
            <person name="Roux S."/>
            <person name="Paez-Espino D."/>
            <person name="Jungbluth S."/>
            <person name="Walsh D.A."/>
            <person name="Denef V.J."/>
            <person name="McMahon K.D."/>
            <person name="Konstantinidis K.T."/>
            <person name="Eloe-Fadrosh E.A."/>
            <person name="Kyrpides N.C."/>
            <person name="Woyke T."/>
        </authorList>
    </citation>
    <scope>NUCLEOTIDE SEQUENCE</scope>
    <source>
        <strain evidence="2">GVMAG-S-1016704-121</strain>
    </source>
</reference>
<feature type="transmembrane region" description="Helical" evidence="1">
    <location>
        <begin position="38"/>
        <end position="55"/>
    </location>
</feature>
<evidence type="ECO:0000256" key="1">
    <source>
        <dbReference type="SAM" id="Phobius"/>
    </source>
</evidence>
<keyword evidence="1" id="KW-0472">Membrane</keyword>
<dbReference type="AlphaFoldDB" id="A0A6C0LTP0"/>
<organism evidence="2">
    <name type="scientific">viral metagenome</name>
    <dbReference type="NCBI Taxonomy" id="1070528"/>
    <lineage>
        <taxon>unclassified sequences</taxon>
        <taxon>metagenomes</taxon>
        <taxon>organismal metagenomes</taxon>
    </lineage>
</organism>
<accession>A0A6C0LTP0</accession>
<feature type="transmembrane region" description="Helical" evidence="1">
    <location>
        <begin position="67"/>
        <end position="86"/>
    </location>
</feature>
<evidence type="ECO:0000313" key="2">
    <source>
        <dbReference type="EMBL" id="QHU33783.1"/>
    </source>
</evidence>
<protein>
    <submittedName>
        <fullName evidence="2">Uncharacterized protein</fullName>
    </submittedName>
</protein>
<feature type="transmembrane region" description="Helical" evidence="1">
    <location>
        <begin position="98"/>
        <end position="116"/>
    </location>
</feature>
<dbReference type="EMBL" id="MN740562">
    <property type="protein sequence ID" value="QHU33783.1"/>
    <property type="molecule type" value="Genomic_DNA"/>
</dbReference>
<name>A0A6C0LTP0_9ZZZZ</name>
<keyword evidence="1" id="KW-0812">Transmembrane</keyword>